<dbReference type="GO" id="GO:0034992">
    <property type="term" value="C:microtubule organizing center attachment site"/>
    <property type="evidence" value="ECO:0007669"/>
    <property type="project" value="TreeGrafter"/>
</dbReference>
<proteinExistence type="predicted"/>
<evidence type="ECO:0000259" key="8">
    <source>
        <dbReference type="Pfam" id="PF09779"/>
    </source>
</evidence>
<dbReference type="GO" id="GO:0044732">
    <property type="term" value="C:mitotic spindle pole body"/>
    <property type="evidence" value="ECO:0007669"/>
    <property type="project" value="TreeGrafter"/>
</dbReference>
<evidence type="ECO:0000256" key="2">
    <source>
        <dbReference type="ARBA" id="ARBA00022692"/>
    </source>
</evidence>
<feature type="transmembrane region" description="Helical" evidence="7">
    <location>
        <begin position="174"/>
        <end position="198"/>
    </location>
</feature>
<evidence type="ECO:0000256" key="6">
    <source>
        <dbReference type="SAM" id="MobiDB-lite"/>
    </source>
</evidence>
<protein>
    <recommendedName>
        <fullName evidence="8">Ima1 N-terminal domain-containing protein</fullName>
    </recommendedName>
</protein>
<dbReference type="GO" id="GO:0034506">
    <property type="term" value="C:chromosome, centromeric core domain"/>
    <property type="evidence" value="ECO:0007669"/>
    <property type="project" value="TreeGrafter"/>
</dbReference>
<gene>
    <name evidence="9" type="ORF">P154DRAFT_484498</name>
</gene>
<feature type="compositionally biased region" description="Pro residues" evidence="6">
    <location>
        <begin position="451"/>
        <end position="461"/>
    </location>
</feature>
<dbReference type="EMBL" id="ML977565">
    <property type="protein sequence ID" value="KAF2005016.1"/>
    <property type="molecule type" value="Genomic_DNA"/>
</dbReference>
<reference evidence="9" key="1">
    <citation type="journal article" date="2020" name="Stud. Mycol.">
        <title>101 Dothideomycetes genomes: a test case for predicting lifestyles and emergence of pathogens.</title>
        <authorList>
            <person name="Haridas S."/>
            <person name="Albert R."/>
            <person name="Binder M."/>
            <person name="Bloem J."/>
            <person name="Labutti K."/>
            <person name="Salamov A."/>
            <person name="Andreopoulos B."/>
            <person name="Baker S."/>
            <person name="Barry K."/>
            <person name="Bills G."/>
            <person name="Bluhm B."/>
            <person name="Cannon C."/>
            <person name="Castanera R."/>
            <person name="Culley D."/>
            <person name="Daum C."/>
            <person name="Ezra D."/>
            <person name="Gonzalez J."/>
            <person name="Henrissat B."/>
            <person name="Kuo A."/>
            <person name="Liang C."/>
            <person name="Lipzen A."/>
            <person name="Lutzoni F."/>
            <person name="Magnuson J."/>
            <person name="Mondo S."/>
            <person name="Nolan M."/>
            <person name="Ohm R."/>
            <person name="Pangilinan J."/>
            <person name="Park H.-J."/>
            <person name="Ramirez L."/>
            <person name="Alfaro M."/>
            <person name="Sun H."/>
            <person name="Tritt A."/>
            <person name="Yoshinaga Y."/>
            <person name="Zwiers L.-H."/>
            <person name="Turgeon B."/>
            <person name="Goodwin S."/>
            <person name="Spatafora J."/>
            <person name="Crous P."/>
            <person name="Grigoriev I."/>
        </authorList>
    </citation>
    <scope>NUCLEOTIDE SEQUENCE</scope>
    <source>
        <strain evidence="9">CBS 123094</strain>
    </source>
</reference>
<evidence type="ECO:0000313" key="10">
    <source>
        <dbReference type="Proteomes" id="UP000799779"/>
    </source>
</evidence>
<dbReference type="InterPro" id="IPR042321">
    <property type="entry name" value="Ima1"/>
</dbReference>
<dbReference type="AlphaFoldDB" id="A0A6A5X275"/>
<dbReference type="GO" id="GO:0071765">
    <property type="term" value="P:nuclear inner membrane organization"/>
    <property type="evidence" value="ECO:0007669"/>
    <property type="project" value="InterPro"/>
</dbReference>
<dbReference type="PANTHER" id="PTHR28538:SF1">
    <property type="entry name" value="INTEGRAL INNER NUCLEAR MEMBRANE PROTEIN IMA1"/>
    <property type="match status" value="1"/>
</dbReference>
<feature type="region of interest" description="Disordered" evidence="6">
    <location>
        <begin position="46"/>
        <end position="80"/>
    </location>
</feature>
<evidence type="ECO:0000256" key="4">
    <source>
        <dbReference type="ARBA" id="ARBA00023136"/>
    </source>
</evidence>
<sequence length="570" mass="64629">MPRLLRRRRLRCHYCNQQAQDSVQQLPRSWPCRLCGAVNYLDENGDITDPPADALQPPPAVQYGHSRSPSPPPTMPSQSPFCEECEKNQLIVNSSLAEYLPDPDDPLYDQYEASAESYRAELEERYPPVCERCVGRVNDQIRAAGYTAKTDHLRRVLERSKAVTQQQHTGRERLLRIAIFLGRWGYLASLGVGVVWNIMGARLAPGYAVEEVLLFSWGLCLRQAASSLRIHSNCFSSPDVLQLVRWSLVADGLTFWWNPQLEHKLDRPGGRMQGLTLLWLARLAVLAMRIWTYSFHQHVALDNIGYFYEFHCAGVGLLFLSPIFSWTAVTIRHPTPFATLHTTAPLVAGSPKHPSRISHPPRPNVDSFDTMPQSFTQSFSQENAYPDMPPSPTLTATTASILGDDETEINTPYVRRKKSLNTTYDDSMDWTPTVRKFAPNPVPTIPAIFAKPPPSPKPEPPIARESHSLFSRPDPNPFRHKVPAMPAPATGRQLNPWGQSSVQTRSAKQKNFFSLQDAEELKAREDLKRVAPKNVVRNEELFKPPQMKYDKYHQESETGLEDKFNSFFFK</sequence>
<dbReference type="OrthoDB" id="5966927at2759"/>
<accession>A0A6A5X275</accession>
<keyword evidence="4 7" id="KW-0472">Membrane</keyword>
<evidence type="ECO:0000313" key="9">
    <source>
        <dbReference type="EMBL" id="KAF2005016.1"/>
    </source>
</evidence>
<keyword evidence="10" id="KW-1185">Reference proteome</keyword>
<evidence type="ECO:0000256" key="5">
    <source>
        <dbReference type="ARBA" id="ARBA00023242"/>
    </source>
</evidence>
<dbReference type="Pfam" id="PF09779">
    <property type="entry name" value="Ima1_N"/>
    <property type="match status" value="1"/>
</dbReference>
<organism evidence="9 10">
    <name type="scientific">Amniculicola lignicola CBS 123094</name>
    <dbReference type="NCBI Taxonomy" id="1392246"/>
    <lineage>
        <taxon>Eukaryota</taxon>
        <taxon>Fungi</taxon>
        <taxon>Dikarya</taxon>
        <taxon>Ascomycota</taxon>
        <taxon>Pezizomycotina</taxon>
        <taxon>Dothideomycetes</taxon>
        <taxon>Pleosporomycetidae</taxon>
        <taxon>Pleosporales</taxon>
        <taxon>Amniculicolaceae</taxon>
        <taxon>Amniculicola</taxon>
    </lineage>
</organism>
<evidence type="ECO:0000256" key="1">
    <source>
        <dbReference type="ARBA" id="ARBA00004473"/>
    </source>
</evidence>
<dbReference type="Proteomes" id="UP000799779">
    <property type="component" value="Unassembled WGS sequence"/>
</dbReference>
<keyword evidence="3 7" id="KW-1133">Transmembrane helix</keyword>
<dbReference type="InterPro" id="IPR018617">
    <property type="entry name" value="Ima1_N"/>
</dbReference>
<feature type="domain" description="Ima1 N-terminal" evidence="8">
    <location>
        <begin position="10"/>
        <end position="136"/>
    </location>
</feature>
<evidence type="ECO:0000256" key="3">
    <source>
        <dbReference type="ARBA" id="ARBA00022989"/>
    </source>
</evidence>
<evidence type="ECO:0000256" key="7">
    <source>
        <dbReference type="SAM" id="Phobius"/>
    </source>
</evidence>
<dbReference type="PANTHER" id="PTHR28538">
    <property type="entry name" value="INTEGRAL INNER NUCLEAR MEMBRANE PROTEIN IMA1"/>
    <property type="match status" value="1"/>
</dbReference>
<dbReference type="GO" id="GO:0005637">
    <property type="term" value="C:nuclear inner membrane"/>
    <property type="evidence" value="ECO:0007669"/>
    <property type="project" value="UniProtKB-SubCell"/>
</dbReference>
<name>A0A6A5X275_9PLEO</name>
<keyword evidence="2 7" id="KW-0812">Transmembrane</keyword>
<comment type="subcellular location">
    <subcellularLocation>
        <location evidence="1">Nucleus inner membrane</location>
        <topology evidence="1">Multi-pass membrane protein</topology>
    </subcellularLocation>
</comment>
<keyword evidence="5" id="KW-0539">Nucleus</keyword>
<feature type="region of interest" description="Disordered" evidence="6">
    <location>
        <begin position="450"/>
        <end position="478"/>
    </location>
</feature>